<organism evidence="2 3">
    <name type="scientific">Malassezia vespertilionis</name>
    <dbReference type="NCBI Taxonomy" id="2020962"/>
    <lineage>
        <taxon>Eukaryota</taxon>
        <taxon>Fungi</taxon>
        <taxon>Dikarya</taxon>
        <taxon>Basidiomycota</taxon>
        <taxon>Ustilaginomycotina</taxon>
        <taxon>Malasseziomycetes</taxon>
        <taxon>Malasseziales</taxon>
        <taxon>Malasseziaceae</taxon>
        <taxon>Malassezia</taxon>
    </lineage>
</organism>
<feature type="compositionally biased region" description="Polar residues" evidence="1">
    <location>
        <begin position="1"/>
        <end position="26"/>
    </location>
</feature>
<sequence length="900" mass="98412">MTLFPNFSHSSQPTHSTGNDAASNIPASPMPDGDHENGKWFGKRPGGISLAALTRKATHTQETPSTSPTGSSAPNFKPIENAGPNVVDPSRLSEFSLRLNELVNKAFVSTKTSHAPSTPITTTSPFTGTIISLPRLQTISYESNHLPDRVKVIEMTRLVINELHTAAAVDPYFLRAVARSVVKSVSQFVVRIEALIVPVNRGPNVLFIPAHGKAAQHLPAAMEFNLALMSFEWIVEESLERCLDGLPPLALLSSPNILVPTTSEGQAMPRMPPFVHEILSPLQEQMEASIIHVVQPVLVQIKSGLAACIARGNPRPFEPQRASSEMPYPEFSEYASYGRNAPHVPWLKELEDRLDGAYRLLSLRIVERCGQDGHAWFISVATHTIWKGLLSITARSVFAPTSVVESQFSHTFGPTPNNSDSSAILNSLLSGEPMQNKRVPTPTQLAHALRMVGKPHSHRFRKNPGESFTGTHTPAESALPSVAFDGWKSHFMLPADESVCYVVNPLLIAEQLHDLQVFERLMKQFCSHLLYPEEAKKPGRFGSRARKHSGSDSDPGKTEHRPSSAQEYAEGDASSEEAHEAGHGDEDLALAALREAFEAMRSTVIVLRTLLQEPDSLQHLAMVTRQKSNSSEHLLSSAAHHAFNVIPPLLLIQIAYCRIPPIWSGRNAQCDCDLLLEAPPSVFGRTWSEYDAALPGFAAGEAAAESLAHLYGPVLARTFSALVDQCADADPCVLHDTDTASLRSVSSNETEQLNIMTRSAPALENLSLSEMDSGLNTRSTGPENHASNITKQLQAQGRSRSMHRTAVSNRFWRRNSSQGSQHGQVPHPHALPPRISRAHATTGPHRHLRGSKQRDSSPPSSSLPRSTTYTLAQMQRNALNMFDSVLFRVNRTFGRSGGVP</sequence>
<accession>A0A2N1J9S0</accession>
<dbReference type="EMBL" id="KZ454992">
    <property type="protein sequence ID" value="PKI83303.1"/>
    <property type="molecule type" value="Genomic_DNA"/>
</dbReference>
<evidence type="ECO:0000313" key="3">
    <source>
        <dbReference type="Proteomes" id="UP000232875"/>
    </source>
</evidence>
<feature type="region of interest" description="Disordered" evidence="1">
    <location>
        <begin position="772"/>
        <end position="866"/>
    </location>
</feature>
<evidence type="ECO:0000313" key="2">
    <source>
        <dbReference type="EMBL" id="PKI83303.1"/>
    </source>
</evidence>
<name>A0A2N1J9S0_9BASI</name>
<reference evidence="2 3" key="1">
    <citation type="submission" date="2017-10" db="EMBL/GenBank/DDBJ databases">
        <title>A novel species of cold-tolerant Malassezia isolated from bats.</title>
        <authorList>
            <person name="Lorch J.M."/>
            <person name="Palmer J.M."/>
            <person name="Vanderwolf K.J."/>
            <person name="Schmidt K.Z."/>
            <person name="Verant M.L."/>
            <person name="Weller T.J."/>
            <person name="Blehert D.S."/>
        </authorList>
    </citation>
    <scope>NUCLEOTIDE SEQUENCE [LARGE SCALE GENOMIC DNA]</scope>
    <source>
        <strain evidence="2 3">NWHC:44797-103</strain>
    </source>
</reference>
<evidence type="ECO:0000256" key="1">
    <source>
        <dbReference type="SAM" id="MobiDB-lite"/>
    </source>
</evidence>
<feature type="compositionally biased region" description="Low complexity" evidence="1">
    <location>
        <begin position="856"/>
        <end position="866"/>
    </location>
</feature>
<protein>
    <submittedName>
        <fullName evidence="2">Uncharacterized protein</fullName>
    </submittedName>
</protein>
<feature type="region of interest" description="Disordered" evidence="1">
    <location>
        <begin position="456"/>
        <end position="475"/>
    </location>
</feature>
<feature type="compositionally biased region" description="Low complexity" evidence="1">
    <location>
        <begin position="63"/>
        <end position="74"/>
    </location>
</feature>
<feature type="region of interest" description="Disordered" evidence="1">
    <location>
        <begin position="537"/>
        <end position="583"/>
    </location>
</feature>
<gene>
    <name evidence="2" type="ORF">MVES_002801</name>
</gene>
<dbReference type="AlphaFoldDB" id="A0A2N1J9S0"/>
<dbReference type="STRING" id="2020962.A0A2N1J9S0"/>
<feature type="compositionally biased region" description="Basic and acidic residues" evidence="1">
    <location>
        <begin position="549"/>
        <end position="562"/>
    </location>
</feature>
<feature type="compositionally biased region" description="Polar residues" evidence="1">
    <location>
        <begin position="772"/>
        <end position="799"/>
    </location>
</feature>
<dbReference type="Proteomes" id="UP000232875">
    <property type="component" value="Unassembled WGS sequence"/>
</dbReference>
<keyword evidence="3" id="KW-1185">Reference proteome</keyword>
<feature type="region of interest" description="Disordered" evidence="1">
    <location>
        <begin position="1"/>
        <end position="87"/>
    </location>
</feature>
<proteinExistence type="predicted"/>
<feature type="compositionally biased region" description="Polar residues" evidence="1">
    <location>
        <begin position="814"/>
        <end position="823"/>
    </location>
</feature>
<dbReference type="OrthoDB" id="1734943at2759"/>